<evidence type="ECO:0000259" key="6">
    <source>
        <dbReference type="Pfam" id="PF25752"/>
    </source>
</evidence>
<accession>A0ABD3Q397</accession>
<feature type="domain" description="Tectonic-1-3 N-terminal" evidence="6">
    <location>
        <begin position="43"/>
        <end position="124"/>
    </location>
</feature>
<dbReference type="InterPro" id="IPR040354">
    <property type="entry name" value="TCTN1-3"/>
</dbReference>
<evidence type="ECO:0000256" key="4">
    <source>
        <dbReference type="ARBA" id="ARBA00023180"/>
    </source>
</evidence>
<evidence type="ECO:0000256" key="2">
    <source>
        <dbReference type="ARBA" id="ARBA00022729"/>
    </source>
</evidence>
<reference evidence="7 8" key="1">
    <citation type="submission" date="2024-10" db="EMBL/GenBank/DDBJ databases">
        <title>Updated reference genomes for cyclostephanoid diatoms.</title>
        <authorList>
            <person name="Roberts W.R."/>
            <person name="Alverson A.J."/>
        </authorList>
    </citation>
    <scope>NUCLEOTIDE SEQUENCE [LARGE SCALE GENOMIC DNA]</scope>
    <source>
        <strain evidence="7 8">AJA010-31</strain>
    </source>
</reference>
<evidence type="ECO:0000256" key="3">
    <source>
        <dbReference type="ARBA" id="ARBA00022794"/>
    </source>
</evidence>
<protein>
    <recommendedName>
        <fullName evidence="9">Tectonic domain-containing protein</fullName>
    </recommendedName>
</protein>
<evidence type="ECO:0000259" key="5">
    <source>
        <dbReference type="Pfam" id="PF07773"/>
    </source>
</evidence>
<dbReference type="EMBL" id="JALLPJ020000357">
    <property type="protein sequence ID" value="KAL3794452.1"/>
    <property type="molecule type" value="Genomic_DNA"/>
</dbReference>
<dbReference type="Pfam" id="PF07773">
    <property type="entry name" value="TCTN_DUF1619"/>
    <property type="match status" value="2"/>
</dbReference>
<evidence type="ECO:0000256" key="1">
    <source>
        <dbReference type="ARBA" id="ARBA00007633"/>
    </source>
</evidence>
<dbReference type="PANTHER" id="PTHR14611:SF2">
    <property type="entry name" value="TECTONIC"/>
    <property type="match status" value="1"/>
</dbReference>
<keyword evidence="4" id="KW-0325">Glycoprotein</keyword>
<comment type="similarity">
    <text evidence="1">Belongs to the tectonic family.</text>
</comment>
<feature type="domain" description="Tectonic-1-3" evidence="5">
    <location>
        <begin position="365"/>
        <end position="522"/>
    </location>
</feature>
<keyword evidence="8" id="KW-1185">Reference proteome</keyword>
<dbReference type="AlphaFoldDB" id="A0ABD3Q397"/>
<organism evidence="7 8">
    <name type="scientific">Cyclotella atomus</name>
    <dbReference type="NCBI Taxonomy" id="382360"/>
    <lineage>
        <taxon>Eukaryota</taxon>
        <taxon>Sar</taxon>
        <taxon>Stramenopiles</taxon>
        <taxon>Ochrophyta</taxon>
        <taxon>Bacillariophyta</taxon>
        <taxon>Coscinodiscophyceae</taxon>
        <taxon>Thalassiosirophycidae</taxon>
        <taxon>Stephanodiscales</taxon>
        <taxon>Stephanodiscaceae</taxon>
        <taxon>Cyclotella</taxon>
    </lineage>
</organism>
<dbReference type="InterPro" id="IPR011677">
    <property type="entry name" value="TCTN1-3_dom"/>
</dbReference>
<gene>
    <name evidence="7" type="ORF">ACHAWO_000235</name>
</gene>
<sequence>MLILLFLVLARASSYDTFLMPPGCHCKRPGAINDQECNQFDCDCTCDLTAGVCDINCCCDEECGDHSFIECLDSGSPPPTNILCTETLSRLETANLKYPYRVANSPRDQLHNLICIEQDNSAVKGVYLEDQGYPRASQVFSPGSKLPKPATFHSYADTDNVSYGAYQQLGDSIATYSMSDQGLISSRGHLMLPSVGDGGYCIDANAARFGLNEDISCLRNIENLSTECHNKFNVERYAPSLVESEKGSTLRAEVHPSNNVVPAVWDANTLHCKNALKSLTYTVVYNRTKILDVLVEAESVDIGIETTELRQNFAINFVQADEEDSLERRQRSGNPGYIVGLPTLGATSPDTNETISHVIPQEAGFMVMDTGIGGQCSNSPTKRSIVGFAKDLFVGCTQPMTRQELKEFCTSNQHPLLLEQKIGEDTFVYPKWLETNQDYLGIFGNADPLDVNQWIKIESPMNEPVFAVKSRSWLDSENKCVGMPTKLRIEILWTHVGNVENPQAKILSAKQSYDDGHILHHKLMPNEKQPYPFTTSVAWTYATPKSNIVKSPPPTLIFSVPHDVFYPFLMNSRMDGSYF</sequence>
<keyword evidence="3" id="KW-0970">Cilium biogenesis/degradation</keyword>
<evidence type="ECO:0000313" key="8">
    <source>
        <dbReference type="Proteomes" id="UP001530400"/>
    </source>
</evidence>
<dbReference type="InterPro" id="IPR057724">
    <property type="entry name" value="TCTN1-3_N"/>
</dbReference>
<name>A0ABD3Q397_9STRA</name>
<evidence type="ECO:0008006" key="9">
    <source>
        <dbReference type="Google" id="ProtNLM"/>
    </source>
</evidence>
<proteinExistence type="inferred from homology"/>
<dbReference type="GO" id="GO:0030030">
    <property type="term" value="P:cell projection organization"/>
    <property type="evidence" value="ECO:0007669"/>
    <property type="project" value="UniProtKB-KW"/>
</dbReference>
<dbReference type="Pfam" id="PF25752">
    <property type="entry name" value="DUF1619_N"/>
    <property type="match status" value="1"/>
</dbReference>
<dbReference type="Proteomes" id="UP001530400">
    <property type="component" value="Unassembled WGS sequence"/>
</dbReference>
<comment type="caution">
    <text evidence="7">The sequence shown here is derived from an EMBL/GenBank/DDBJ whole genome shotgun (WGS) entry which is preliminary data.</text>
</comment>
<keyword evidence="2" id="KW-0732">Signal</keyword>
<evidence type="ECO:0000313" key="7">
    <source>
        <dbReference type="EMBL" id="KAL3794452.1"/>
    </source>
</evidence>
<feature type="domain" description="Tectonic-1-3" evidence="5">
    <location>
        <begin position="168"/>
        <end position="319"/>
    </location>
</feature>
<dbReference type="PANTHER" id="PTHR14611">
    <property type="entry name" value="TECTONIC FAMILY MEMBER"/>
    <property type="match status" value="1"/>
</dbReference>